<dbReference type="PANTHER" id="PTHR46599:SF6">
    <property type="entry name" value="DUAL SPECIFICITY PHOSPHATASE 26"/>
    <property type="match status" value="1"/>
</dbReference>
<dbReference type="EMBL" id="JAJSOF020000037">
    <property type="protein sequence ID" value="KAJ4428449.1"/>
    <property type="molecule type" value="Genomic_DNA"/>
</dbReference>
<evidence type="ECO:0000313" key="2">
    <source>
        <dbReference type="EMBL" id="KAJ4428449.1"/>
    </source>
</evidence>
<evidence type="ECO:0000259" key="1">
    <source>
        <dbReference type="Pfam" id="PF13843"/>
    </source>
</evidence>
<comment type="caution">
    <text evidence="2">The sequence shown here is derived from an EMBL/GenBank/DDBJ whole genome shotgun (WGS) entry which is preliminary data.</text>
</comment>
<reference evidence="2 3" key="1">
    <citation type="journal article" date="2022" name="Allergy">
        <title>Genome assembly and annotation of Periplaneta americana reveal a comprehensive cockroach allergen profile.</title>
        <authorList>
            <person name="Wang L."/>
            <person name="Xiong Q."/>
            <person name="Saelim N."/>
            <person name="Wang L."/>
            <person name="Nong W."/>
            <person name="Wan A.T."/>
            <person name="Shi M."/>
            <person name="Liu X."/>
            <person name="Cao Q."/>
            <person name="Hui J.H.L."/>
            <person name="Sookrung N."/>
            <person name="Leung T.F."/>
            <person name="Tungtrongchitr A."/>
            <person name="Tsui S.K.W."/>
        </authorList>
    </citation>
    <scope>NUCLEOTIDE SEQUENCE [LARGE SCALE GENOMIC DNA]</scope>
    <source>
        <strain evidence="2">PWHHKU_190912</strain>
    </source>
</reference>
<dbReference type="Pfam" id="PF13843">
    <property type="entry name" value="DDE_Tnp_1_7"/>
    <property type="match status" value="1"/>
</dbReference>
<dbReference type="PANTHER" id="PTHR46599">
    <property type="entry name" value="PIGGYBAC TRANSPOSABLE ELEMENT-DERIVED PROTEIN 4"/>
    <property type="match status" value="1"/>
</dbReference>
<accession>A0ABQ8S3I2</accession>
<dbReference type="Proteomes" id="UP001148838">
    <property type="component" value="Unassembled WGS sequence"/>
</dbReference>
<feature type="non-terminal residue" evidence="2">
    <location>
        <position position="255"/>
    </location>
</feature>
<protein>
    <recommendedName>
        <fullName evidence="1">PiggyBac transposable element-derived protein domain-containing protein</fullName>
    </recommendedName>
</protein>
<dbReference type="InterPro" id="IPR029526">
    <property type="entry name" value="PGBD"/>
</dbReference>
<sequence length="255" mass="29959">MIHPQYIMTADEQLFPSKTRCSFLQYMPNKHHKFGIKFWLLVDVDSKYLCNGFPYLGKNEQRPDDDTLLENVVMRLAAPYLNKGRNMTTDNFFTTVKVGNKLKEKDTSLVGTMKHDRKEIPNTIKTMKNPLYTEKQNKNALLYSTMHSDVEVKTSTKRLPETIRFHNWIKFAVDVIDQMARKYSVRSRTRGWSVHVFHNILDLTAINSWIVFKGVTGQKISRRNFILQLAEELHAEYVESRKQSYSTEDEDRVEE</sequence>
<keyword evidence="3" id="KW-1185">Reference proteome</keyword>
<evidence type="ECO:0000313" key="3">
    <source>
        <dbReference type="Proteomes" id="UP001148838"/>
    </source>
</evidence>
<name>A0ABQ8S3I2_PERAM</name>
<gene>
    <name evidence="2" type="ORF">ANN_24486</name>
</gene>
<proteinExistence type="predicted"/>
<organism evidence="2 3">
    <name type="scientific">Periplaneta americana</name>
    <name type="common">American cockroach</name>
    <name type="synonym">Blatta americana</name>
    <dbReference type="NCBI Taxonomy" id="6978"/>
    <lineage>
        <taxon>Eukaryota</taxon>
        <taxon>Metazoa</taxon>
        <taxon>Ecdysozoa</taxon>
        <taxon>Arthropoda</taxon>
        <taxon>Hexapoda</taxon>
        <taxon>Insecta</taxon>
        <taxon>Pterygota</taxon>
        <taxon>Neoptera</taxon>
        <taxon>Polyneoptera</taxon>
        <taxon>Dictyoptera</taxon>
        <taxon>Blattodea</taxon>
        <taxon>Blattoidea</taxon>
        <taxon>Blattidae</taxon>
        <taxon>Blattinae</taxon>
        <taxon>Periplaneta</taxon>
    </lineage>
</organism>
<feature type="domain" description="PiggyBac transposable element-derived protein" evidence="1">
    <location>
        <begin position="3"/>
        <end position="209"/>
    </location>
</feature>